<dbReference type="SMART" id="SM00075">
    <property type="entry name" value="HYDRO"/>
    <property type="match status" value="1"/>
</dbReference>
<evidence type="ECO:0000256" key="4">
    <source>
        <dbReference type="ARBA" id="ARBA00093443"/>
    </source>
</evidence>
<name>A0ABR4G0S6_9EURO</name>
<dbReference type="EMBL" id="JBFTWV010000069">
    <property type="protein sequence ID" value="KAL2789111.1"/>
    <property type="molecule type" value="Genomic_DNA"/>
</dbReference>
<evidence type="ECO:0000313" key="7">
    <source>
        <dbReference type="Proteomes" id="UP001610563"/>
    </source>
</evidence>
<protein>
    <recommendedName>
        <fullName evidence="5">Hydrophobin</fullName>
    </recommendedName>
</protein>
<keyword evidence="5" id="KW-0134">Cell wall</keyword>
<proteinExistence type="inferred from homology"/>
<reference evidence="6 7" key="1">
    <citation type="submission" date="2024-07" db="EMBL/GenBank/DDBJ databases">
        <title>Section-level genome sequencing and comparative genomics of Aspergillus sections Usti and Cavernicolus.</title>
        <authorList>
            <consortium name="Lawrence Berkeley National Laboratory"/>
            <person name="Nybo J.L."/>
            <person name="Vesth T.C."/>
            <person name="Theobald S."/>
            <person name="Frisvad J.C."/>
            <person name="Larsen T.O."/>
            <person name="Kjaerboelling I."/>
            <person name="Rothschild-Mancinelli K."/>
            <person name="Lyhne E.K."/>
            <person name="Kogle M.E."/>
            <person name="Barry K."/>
            <person name="Clum A."/>
            <person name="Na H."/>
            <person name="Ledsgaard L."/>
            <person name="Lin J."/>
            <person name="Lipzen A."/>
            <person name="Kuo A."/>
            <person name="Riley R."/>
            <person name="Mondo S."/>
            <person name="Labutti K."/>
            <person name="Haridas S."/>
            <person name="Pangalinan J."/>
            <person name="Salamov A.A."/>
            <person name="Simmons B.A."/>
            <person name="Magnuson J.K."/>
            <person name="Chen J."/>
            <person name="Drula E."/>
            <person name="Henrissat B."/>
            <person name="Wiebenga A."/>
            <person name="Lubbers R.J."/>
            <person name="Gomes A.C."/>
            <person name="Makela M.R."/>
            <person name="Stajich J."/>
            <person name="Grigoriev I.V."/>
            <person name="Mortensen U.H."/>
            <person name="De Vries R.P."/>
            <person name="Baker S.E."/>
            <person name="Andersen M.R."/>
        </authorList>
    </citation>
    <scope>NUCLEOTIDE SEQUENCE [LARGE SCALE GENOMIC DNA]</scope>
    <source>
        <strain evidence="6 7">CBS 209.92</strain>
    </source>
</reference>
<keyword evidence="5" id="KW-0964">Secreted</keyword>
<sequence>MTTALPSTSGLNQIRFPVPDGMTVEQGSSKCGDQAQLSCCNEADYAGDTTKVADGLAAGLLSNLIGGGSSADGLGLFSQCSKLNVRLLIAPGDILNRKCMQNIVCCAKSEHSASHDLVGASLPCIALGSLV</sequence>
<accession>A0ABR4G0S6</accession>
<dbReference type="InterPro" id="IPR001338">
    <property type="entry name" value="Class_I_Hydrophobin"/>
</dbReference>
<comment type="similarity">
    <text evidence="5">Belongs to the fungal hydrophobin family.</text>
</comment>
<keyword evidence="5" id="KW-0732">Signal</keyword>
<evidence type="ECO:0000256" key="3">
    <source>
        <dbReference type="ARBA" id="ARBA00023321"/>
    </source>
</evidence>
<keyword evidence="7" id="KW-1185">Reference proteome</keyword>
<keyword evidence="3" id="KW-0183">Conidiation</keyword>
<gene>
    <name evidence="6" type="ORF">BJX66DRAFT_326680</name>
</gene>
<evidence type="ECO:0000256" key="1">
    <source>
        <dbReference type="ARBA" id="ARBA00022969"/>
    </source>
</evidence>
<dbReference type="Pfam" id="PF01185">
    <property type="entry name" value="Hydrophobin"/>
    <property type="match status" value="1"/>
</dbReference>
<keyword evidence="1" id="KW-0749">Sporulation</keyword>
<comment type="subcellular location">
    <subcellularLocation>
        <location evidence="5">Secreted</location>
        <location evidence="5">Cell wall</location>
    </subcellularLocation>
    <subcellularLocation>
        <location evidence="4">Spore wall</location>
    </subcellularLocation>
</comment>
<evidence type="ECO:0000256" key="2">
    <source>
        <dbReference type="ARBA" id="ARBA00023157"/>
    </source>
</evidence>
<dbReference type="Proteomes" id="UP001610563">
    <property type="component" value="Unassembled WGS sequence"/>
</dbReference>
<keyword evidence="2 5" id="KW-1015">Disulfide bond</keyword>
<evidence type="ECO:0000313" key="6">
    <source>
        <dbReference type="EMBL" id="KAL2789111.1"/>
    </source>
</evidence>
<organism evidence="6 7">
    <name type="scientific">Aspergillus keveii</name>
    <dbReference type="NCBI Taxonomy" id="714993"/>
    <lineage>
        <taxon>Eukaryota</taxon>
        <taxon>Fungi</taxon>
        <taxon>Dikarya</taxon>
        <taxon>Ascomycota</taxon>
        <taxon>Pezizomycotina</taxon>
        <taxon>Eurotiomycetes</taxon>
        <taxon>Eurotiomycetidae</taxon>
        <taxon>Eurotiales</taxon>
        <taxon>Aspergillaceae</taxon>
        <taxon>Aspergillus</taxon>
        <taxon>Aspergillus subgen. Nidulantes</taxon>
    </lineage>
</organism>
<evidence type="ECO:0000256" key="5">
    <source>
        <dbReference type="RuleBase" id="RU365009"/>
    </source>
</evidence>
<comment type="caution">
    <text evidence="6">The sequence shown here is derived from an EMBL/GenBank/DDBJ whole genome shotgun (WGS) entry which is preliminary data.</text>
</comment>